<protein>
    <recommendedName>
        <fullName evidence="1">F-box domain-containing protein</fullName>
    </recommendedName>
</protein>
<dbReference type="RefSeq" id="XP_056066508.1">
    <property type="nucleotide sequence ID" value="XM_056219381.1"/>
</dbReference>
<dbReference type="Gene3D" id="1.20.1280.50">
    <property type="match status" value="1"/>
</dbReference>
<feature type="domain" description="F-box" evidence="1">
    <location>
        <begin position="1"/>
        <end position="45"/>
    </location>
</feature>
<dbReference type="InterPro" id="IPR036047">
    <property type="entry name" value="F-box-like_dom_sf"/>
</dbReference>
<evidence type="ECO:0000313" key="2">
    <source>
        <dbReference type="EMBL" id="KAJ4346708.1"/>
    </source>
</evidence>
<dbReference type="InterPro" id="IPR001810">
    <property type="entry name" value="F-box_dom"/>
</dbReference>
<dbReference type="Proteomes" id="UP001140513">
    <property type="component" value="Unassembled WGS sequence"/>
</dbReference>
<proteinExistence type="predicted"/>
<gene>
    <name evidence="2" type="ORF">N0V89_010640</name>
</gene>
<reference evidence="2" key="1">
    <citation type="submission" date="2022-10" db="EMBL/GenBank/DDBJ databases">
        <title>Tapping the CABI collections for fungal endophytes: first genome assemblies for Collariella, Neodidymelliopsis, Ascochyta clinopodiicola, Didymella pomorum, Didymosphaeria variabile, Neocosmospora piperis and Neocucurbitaria cava.</title>
        <authorList>
            <person name="Hill R."/>
        </authorList>
    </citation>
    <scope>NUCLEOTIDE SEQUENCE</scope>
    <source>
        <strain evidence="2">IMI 356815</strain>
    </source>
</reference>
<dbReference type="GeneID" id="80914170"/>
<dbReference type="SUPFAM" id="SSF81383">
    <property type="entry name" value="F-box domain"/>
    <property type="match status" value="1"/>
</dbReference>
<sequence>MPLLGLSYELILSIAAYLDQVDLLNMSLVCKHLNVVTEPELYREYTNIHIDNRSFSLFVKRIIRSPNLARNVKKLDLSHWETIDAFNPVYYDSANGVPDVDKKVADFDEAKAPEPNEDDYLLYCRAAQAAGVIAEISPYETKSCIVEQARPMLSSQVPDDEPWYTHIIDGMSYDQKFCSMLRAGLEDPVIVLMVALLPNVREMLVRGGPTDRVALEWRAPTHRFSKLRRLTVHAIDGMLSWPIAFFSPILSEGRLDIFEVEMASSWYQDTGDIEPLHHNIIPLTLTPGSLNLKKLELIKSCLRFTDLGCLLNACPNLTSFQFTEDLEAGAYTISPSTVIKLLEPLKDTLQQLILDLTVHEQEFDDDSDDDDDNRDHIDSLAHLTSLKLLSVTPEIWRGVEMEYLRMDFTLDRFLREVPSRRPLGYRLPPNLETLAFPLSGRGIEMPLCQIRHIICSRAIHLPLLKSLYVNSQDEDYLDDLEDLLEKEAEHIQARPGVEELGISLGCNVMRTAFDTIESHRKLPHLKWFGDKYARRHRKSKKSEEEMSQIMAKYDHQGLNEDEMTRLMANDPDMESWVERNVRNHVEEDIVYEDE</sequence>
<organism evidence="2 3">
    <name type="scientific">Didymosphaeria variabile</name>
    <dbReference type="NCBI Taxonomy" id="1932322"/>
    <lineage>
        <taxon>Eukaryota</taxon>
        <taxon>Fungi</taxon>
        <taxon>Dikarya</taxon>
        <taxon>Ascomycota</taxon>
        <taxon>Pezizomycotina</taxon>
        <taxon>Dothideomycetes</taxon>
        <taxon>Pleosporomycetidae</taxon>
        <taxon>Pleosporales</taxon>
        <taxon>Massarineae</taxon>
        <taxon>Didymosphaeriaceae</taxon>
        <taxon>Didymosphaeria</taxon>
    </lineage>
</organism>
<dbReference type="EMBL" id="JAPEUX010000008">
    <property type="protein sequence ID" value="KAJ4346708.1"/>
    <property type="molecule type" value="Genomic_DNA"/>
</dbReference>
<accession>A0A9W8XC63</accession>
<evidence type="ECO:0000313" key="3">
    <source>
        <dbReference type="Proteomes" id="UP001140513"/>
    </source>
</evidence>
<evidence type="ECO:0000259" key="1">
    <source>
        <dbReference type="PROSITE" id="PS50181"/>
    </source>
</evidence>
<name>A0A9W8XC63_9PLEO</name>
<keyword evidence="3" id="KW-1185">Reference proteome</keyword>
<comment type="caution">
    <text evidence="2">The sequence shown here is derived from an EMBL/GenBank/DDBJ whole genome shotgun (WGS) entry which is preliminary data.</text>
</comment>
<dbReference type="PROSITE" id="PS50181">
    <property type="entry name" value="FBOX"/>
    <property type="match status" value="1"/>
</dbReference>
<dbReference type="AlphaFoldDB" id="A0A9W8XC63"/>
<dbReference type="OrthoDB" id="3935706at2759"/>
<dbReference type="Pfam" id="PF12937">
    <property type="entry name" value="F-box-like"/>
    <property type="match status" value="1"/>
</dbReference>